<feature type="compositionally biased region" description="Polar residues" evidence="1">
    <location>
        <begin position="1649"/>
        <end position="1659"/>
    </location>
</feature>
<dbReference type="InterPro" id="IPR012337">
    <property type="entry name" value="RNaseH-like_sf"/>
</dbReference>
<dbReference type="EMBL" id="CAUYUJ010009535">
    <property type="protein sequence ID" value="CAK0827057.1"/>
    <property type="molecule type" value="Genomic_DNA"/>
</dbReference>
<dbReference type="Gene3D" id="3.30.420.10">
    <property type="entry name" value="Ribonuclease H-like superfamily/Ribonuclease H"/>
    <property type="match status" value="1"/>
</dbReference>
<dbReference type="InterPro" id="IPR001584">
    <property type="entry name" value="Integrase_cat-core"/>
</dbReference>
<accession>A0ABN9S5G3</accession>
<proteinExistence type="predicted"/>
<feature type="non-terminal residue" evidence="3">
    <location>
        <position position="1"/>
    </location>
</feature>
<feature type="compositionally biased region" description="Pro residues" evidence="1">
    <location>
        <begin position="1689"/>
        <end position="1700"/>
    </location>
</feature>
<keyword evidence="4" id="KW-1185">Reference proteome</keyword>
<feature type="compositionally biased region" description="Low complexity" evidence="1">
    <location>
        <begin position="131"/>
        <end position="156"/>
    </location>
</feature>
<organism evidence="3 4">
    <name type="scientific">Prorocentrum cordatum</name>
    <dbReference type="NCBI Taxonomy" id="2364126"/>
    <lineage>
        <taxon>Eukaryota</taxon>
        <taxon>Sar</taxon>
        <taxon>Alveolata</taxon>
        <taxon>Dinophyceae</taxon>
        <taxon>Prorocentrales</taxon>
        <taxon>Prorocentraceae</taxon>
        <taxon>Prorocentrum</taxon>
    </lineage>
</organism>
<protein>
    <recommendedName>
        <fullName evidence="2">Integrase catalytic domain-containing protein</fullName>
    </recommendedName>
</protein>
<dbReference type="Pfam" id="PF07727">
    <property type="entry name" value="RVT_2"/>
    <property type="match status" value="1"/>
</dbReference>
<dbReference type="InterPro" id="IPR013103">
    <property type="entry name" value="RVT_2"/>
</dbReference>
<feature type="domain" description="Integrase catalytic" evidence="2">
    <location>
        <begin position="1286"/>
        <end position="1464"/>
    </location>
</feature>
<evidence type="ECO:0000256" key="1">
    <source>
        <dbReference type="SAM" id="MobiDB-lite"/>
    </source>
</evidence>
<dbReference type="Proteomes" id="UP001189429">
    <property type="component" value="Unassembled WGS sequence"/>
</dbReference>
<evidence type="ECO:0000259" key="2">
    <source>
        <dbReference type="PROSITE" id="PS50994"/>
    </source>
</evidence>
<name>A0ABN9S5G3_9DINO</name>
<gene>
    <name evidence="3" type="ORF">PCOR1329_LOCUS26681</name>
</gene>
<comment type="caution">
    <text evidence="3">The sequence shown here is derived from an EMBL/GenBank/DDBJ whole genome shotgun (WGS) entry which is preliminary data.</text>
</comment>
<feature type="region of interest" description="Disordered" evidence="1">
    <location>
        <begin position="2213"/>
        <end position="2262"/>
    </location>
</feature>
<dbReference type="SUPFAM" id="SSF53098">
    <property type="entry name" value="Ribonuclease H-like"/>
    <property type="match status" value="1"/>
</dbReference>
<feature type="compositionally biased region" description="Acidic residues" evidence="1">
    <location>
        <begin position="1666"/>
        <end position="1676"/>
    </location>
</feature>
<feature type="region of interest" description="Disordered" evidence="1">
    <location>
        <begin position="110"/>
        <end position="178"/>
    </location>
</feature>
<evidence type="ECO:0000313" key="4">
    <source>
        <dbReference type="Proteomes" id="UP001189429"/>
    </source>
</evidence>
<reference evidence="3" key="1">
    <citation type="submission" date="2023-10" db="EMBL/GenBank/DDBJ databases">
        <authorList>
            <person name="Chen Y."/>
            <person name="Shah S."/>
            <person name="Dougan E. K."/>
            <person name="Thang M."/>
            <person name="Chan C."/>
        </authorList>
    </citation>
    <scope>NUCLEOTIDE SEQUENCE [LARGE SCALE GENOMIC DNA]</scope>
</reference>
<feature type="region of interest" description="Disordered" evidence="1">
    <location>
        <begin position="1619"/>
        <end position="1751"/>
    </location>
</feature>
<dbReference type="InterPro" id="IPR036397">
    <property type="entry name" value="RNaseH_sf"/>
</dbReference>
<evidence type="ECO:0000313" key="3">
    <source>
        <dbReference type="EMBL" id="CAK0827057.1"/>
    </source>
</evidence>
<sequence length="2262" mass="250375">EVVTGQPAVALQTADEAAKIRALLHPEPLEHEVAVAEHPAGLAQHGVHAAEHSGELAQHESRGSRLDAAWDSIRLAVFGAAAESQGAPPEESELPTHGARALVAEAAAAAGAASEAAPTGPGRPAAERVAEPPSSAGAALAGPLAAATAAAAGAVREAPRHAPAPGGEESGASAEVPSQVIQIEVPLEEVPMMSEVPSWNGEAEKLSNYRFEVSVFAKSIRVNDRYVCGPQLVGEYGKLVGWETVFNYVLEKLDYTSLNDTGLLAEEFFLKIGRNSGETFQDWAARFEKKERELLTQLQAIDLDVKEVIAKPLRTWWFLRKSRLTPVLRGEVTATAGGDFNYAKTYKTLLTRFPAEALAELDGKVKRERALFENDFEADEDETGGEAEEIYELADQLLNLADEEEEVEPDDLEADNEVFAQFRQKMDDKLHRRGLAQRGDPEDVLKVVGVDNKIDEFALKVGGGATGGATNTHNGFILSALDEYVYLLEREGIWAVLDIGATRSLGGVESVENLMYEMLVNHDVEFEAHGDTCSFTFGDGLQKSSMGTVSGRAYLGPELQDISLSVMANRVPILLGMDILTDDLKVVVDCGRNWIGLPTLGNKVYYFERLSSKHLAINLSTPQWWREVSLPLSLENCHVNMAGRGSIVLDEKPEEPVTGCAGCLAARYGQHPLVMSASEISSPSSLEDLKRAHISWRDLEPAPLEPTESDAMCDREKTHDVSMFELPETDDDQGFEWDKVEELLDILGDFGAAAVSTTRVGASEDSSRILGCHADVSSVDSGLSASNTTAAYADQQSYGITSAVPATRTMPALRSGGTDSERAPNRAITGCSCRGGKSHRCLRLHPDGSTSEKEAFGEALGDIRSQAVAMRWRRLASKPAKCDPAGPWVFLQVPDDSMLDDSDATETPLTDADLLTFYQAQTKVVDQIYFEIGENTVNLTKTKRADLMEVCCPNESSLGKAVEAQHGQVMRCGLFNGYDMGTATGVRRAMHLLRMARPRRLVLSPPCTADCPFQNLNQRTEAQRKQLSDKIRQARRIQRGCLALYEEAKKIVDCHVELEQPWNSRSWSRSPSIKTMRSEMCETIIHGCAYGLRDERSGLLVKKAWRVCSTDPDFGAKVGRLCSNRTGRGDNHLHRAIEDGHLVAQTAYYPSAMCRAWAKNILKKNVASQYGKEIYAGLEQIPEEDDVETSVELGELNTEEDIEMETAEASIKGLGVKTELSKKEVSEIEQRLARLHRNLGHPSNKTLYNILKASGAAVPVLQLALQFQCHGCHIGKLPKAARVASGVEIPGVLEVLATDGLEWLSPQQTSHSMTLNLDEGSGLTSVTYHGQKGERSGNRSAIEVISTWESWCSHYRQPALLRMDPEGCHCSQIVAKWASDHGIEIWIAPGEAHWLMGKVERRIQLFKRLMTKMATHDPECSTQELVTWAVSAINSMDKVGNHSPFEHALGVTGMAPTNNPFAIIDGETGETQEQRRLLARQSYLECEYAERRRHAEQARNQIYQTWEAGDLVYFWRDGKGRENRPGKKGGWYGPARVLVQEKRHIDGRARVTSVVWIAHWNSLIRCAPEHLRPASETEKMLTELKKQASLGKTMTEILETAKAGTFEDLVEQRRLDLTAYEPPRTTETFQPGDEAEAPPAAVTEEETNIPESSHTTPRSMAQPEAEPGEPSEDAQDQEMAPPAGAEIPQQPPPVDLPPAEAPASEEATPAAPREPSASSSPALPRYRMTHRGPELDLYQPPEKRRKDNNDMDESELWADLQKDDLDILLGIDEHQTAYFEHIKSEGADRSVDKAVLNSFVANQRRKDKLELSWSKMNVSERAEFEVAISKETDNWLQHRGLRPVPASEVKDSADIIRARWLFTRKADGRAKARLVLLGYQTKDLGKEPTASPTASRRARNVMLTIAAAHDWKLIEGDVTSAFLQANELDKDLFIEPDAVLKKAFKVKEGELLRVVKPGYGIGEAPRDWWETVKVDFKKLGLQPCELDPCMWQVRCPQTRRLIGMVMARVDDFILAGDTAHPKWTNIVSQIRKLYKWGTWEDMNDGITCLEQCGVTIEENEKGFFLHQRAYADKITEVRPPDGGRHRPTDNLRDKDQTVLRAFCGEVYWLGVNTMPFLLAWVAELQSKIPEGTHSLFTAANNIQKFRGLETLKILLDKSPIQEKMTLLHHLPALFLEKQEWRLIYDGNFMSARKRAALGKGIFDAAKPEDAAAAKQVFEERRKSRQQQELPREIQTEDGNVEPSSSRQGRDDPVNTAASFPPV</sequence>
<dbReference type="PROSITE" id="PS50994">
    <property type="entry name" value="INTEGRASE"/>
    <property type="match status" value="1"/>
</dbReference>
<feature type="compositionally biased region" description="Low complexity" evidence="1">
    <location>
        <begin position="1701"/>
        <end position="1724"/>
    </location>
</feature>